<feature type="region of interest" description="Disordered" evidence="1">
    <location>
        <begin position="36"/>
        <end position="72"/>
    </location>
</feature>
<dbReference type="RefSeq" id="XP_027619956.1">
    <property type="nucleotide sequence ID" value="XM_027764155.1"/>
</dbReference>
<dbReference type="Proteomes" id="UP000287166">
    <property type="component" value="Unassembled WGS sequence"/>
</dbReference>
<reference evidence="2 3" key="1">
    <citation type="journal article" date="2018" name="Sci. Rep.">
        <title>Genome sequence of the cauliflower mushroom Sparassis crispa (Hanabiratake) and its association with beneficial usage.</title>
        <authorList>
            <person name="Kiyama R."/>
            <person name="Furutani Y."/>
            <person name="Kawaguchi K."/>
            <person name="Nakanishi T."/>
        </authorList>
    </citation>
    <scope>NUCLEOTIDE SEQUENCE [LARGE SCALE GENOMIC DNA]</scope>
</reference>
<feature type="compositionally biased region" description="Polar residues" evidence="1">
    <location>
        <begin position="55"/>
        <end position="72"/>
    </location>
</feature>
<sequence length="72" mass="7801">MHANDMTEHSPLQTRDCRFLSEGSLNQSVIHSVFDASTPERGHQASFASAANFNGNSTVNPPVDPSTFNSTH</sequence>
<evidence type="ECO:0000256" key="1">
    <source>
        <dbReference type="SAM" id="MobiDB-lite"/>
    </source>
</evidence>
<keyword evidence="3" id="KW-1185">Reference proteome</keyword>
<dbReference type="AlphaFoldDB" id="A0A401H3R1"/>
<protein>
    <submittedName>
        <fullName evidence="2">Uncharacterized protein</fullName>
    </submittedName>
</protein>
<feature type="compositionally biased region" description="Low complexity" evidence="1">
    <location>
        <begin position="45"/>
        <end position="54"/>
    </location>
</feature>
<gene>
    <name evidence="2" type="ORF">SCP_1500450</name>
</gene>
<evidence type="ECO:0000313" key="3">
    <source>
        <dbReference type="Proteomes" id="UP000287166"/>
    </source>
</evidence>
<accession>A0A401H3R1</accession>
<dbReference type="GeneID" id="38785960"/>
<comment type="caution">
    <text evidence="2">The sequence shown here is derived from an EMBL/GenBank/DDBJ whole genome shotgun (WGS) entry which is preliminary data.</text>
</comment>
<evidence type="ECO:0000313" key="2">
    <source>
        <dbReference type="EMBL" id="GBE89043.1"/>
    </source>
</evidence>
<name>A0A401H3R1_9APHY</name>
<dbReference type="InParanoid" id="A0A401H3R1"/>
<dbReference type="EMBL" id="BFAD01000015">
    <property type="protein sequence ID" value="GBE89043.1"/>
    <property type="molecule type" value="Genomic_DNA"/>
</dbReference>
<organism evidence="2 3">
    <name type="scientific">Sparassis crispa</name>
    <dbReference type="NCBI Taxonomy" id="139825"/>
    <lineage>
        <taxon>Eukaryota</taxon>
        <taxon>Fungi</taxon>
        <taxon>Dikarya</taxon>
        <taxon>Basidiomycota</taxon>
        <taxon>Agaricomycotina</taxon>
        <taxon>Agaricomycetes</taxon>
        <taxon>Polyporales</taxon>
        <taxon>Sparassidaceae</taxon>
        <taxon>Sparassis</taxon>
    </lineage>
</organism>
<proteinExistence type="predicted"/>